<gene>
    <name evidence="1" type="ORF">QNI16_19955</name>
</gene>
<evidence type="ECO:0000313" key="2">
    <source>
        <dbReference type="Proteomes" id="UP001241110"/>
    </source>
</evidence>
<accession>A0AAE3QT64</accession>
<dbReference type="Proteomes" id="UP001241110">
    <property type="component" value="Unassembled WGS sequence"/>
</dbReference>
<sequence>MEYNTEYIRIHYALMQAFMINAGSNILDVSYVVQEKNLTIQIVLLEETELGEHSKVKIYKDLPDYKIAFEKIFLTKEKFNETKGEWQPKYYTWMYHLLFSKSEVI</sequence>
<dbReference type="EMBL" id="JASJOS010000009">
    <property type="protein sequence ID" value="MDJ1482785.1"/>
    <property type="molecule type" value="Genomic_DNA"/>
</dbReference>
<reference evidence="1" key="1">
    <citation type="submission" date="2023-05" db="EMBL/GenBank/DDBJ databases">
        <authorList>
            <person name="Zhang X."/>
        </authorList>
    </citation>
    <scope>NUCLEOTIDE SEQUENCE</scope>
    <source>
        <strain evidence="1">YF14B1</strain>
    </source>
</reference>
<protein>
    <submittedName>
        <fullName evidence="1">Uncharacterized protein</fullName>
    </submittedName>
</protein>
<name>A0AAE3QT64_9BACT</name>
<evidence type="ECO:0000313" key="1">
    <source>
        <dbReference type="EMBL" id="MDJ1482785.1"/>
    </source>
</evidence>
<organism evidence="1 2">
    <name type="scientific">Xanthocytophaga flava</name>
    <dbReference type="NCBI Taxonomy" id="3048013"/>
    <lineage>
        <taxon>Bacteria</taxon>
        <taxon>Pseudomonadati</taxon>
        <taxon>Bacteroidota</taxon>
        <taxon>Cytophagia</taxon>
        <taxon>Cytophagales</taxon>
        <taxon>Rhodocytophagaceae</taxon>
        <taxon>Xanthocytophaga</taxon>
    </lineage>
</organism>
<proteinExistence type="predicted"/>
<dbReference type="AlphaFoldDB" id="A0AAE3QT64"/>
<comment type="caution">
    <text evidence="1">The sequence shown here is derived from an EMBL/GenBank/DDBJ whole genome shotgun (WGS) entry which is preliminary data.</text>
</comment>
<dbReference type="RefSeq" id="WP_313982144.1">
    <property type="nucleotide sequence ID" value="NZ_JASJOS010000009.1"/>
</dbReference>